<comment type="caution">
    <text evidence="2">The sequence shown here is derived from an EMBL/GenBank/DDBJ whole genome shotgun (WGS) entry which is preliminary data.</text>
</comment>
<dbReference type="EMBL" id="CAKOGL010000014">
    <property type="protein sequence ID" value="CAH2094861.1"/>
    <property type="molecule type" value="Genomic_DNA"/>
</dbReference>
<dbReference type="GO" id="GO:0003677">
    <property type="term" value="F:DNA binding"/>
    <property type="evidence" value="ECO:0007669"/>
    <property type="project" value="InterPro"/>
</dbReference>
<dbReference type="Proteomes" id="UP001153954">
    <property type="component" value="Unassembled WGS sequence"/>
</dbReference>
<dbReference type="Gene3D" id="1.10.10.10">
    <property type="entry name" value="Winged helix-like DNA-binding domain superfamily/Winged helix DNA-binding domain"/>
    <property type="match status" value="1"/>
</dbReference>
<evidence type="ECO:0000313" key="3">
    <source>
        <dbReference type="Proteomes" id="UP001153954"/>
    </source>
</evidence>
<accession>A0AAU9U5R1</accession>
<keyword evidence="3" id="KW-1185">Reference proteome</keyword>
<dbReference type="AlphaFoldDB" id="A0AAU9U5R1"/>
<protein>
    <recommendedName>
        <fullName evidence="1">HTH iclR-type domain-containing protein</fullName>
    </recommendedName>
</protein>
<dbReference type="PANTHER" id="PTHR47326">
    <property type="entry name" value="TRANSPOSABLE ELEMENT TC3 TRANSPOSASE-LIKE PROTEIN"/>
    <property type="match status" value="1"/>
</dbReference>
<evidence type="ECO:0000259" key="1">
    <source>
        <dbReference type="Pfam" id="PF09339"/>
    </source>
</evidence>
<sequence>MPPTYSPQEYAKMDLIYGECRCNFAVNEGRPRFDVEDEVLQAVADEPSTSVRAIEASTGVPKSTAHRILQAEKFHPYHVQRVQGLLPRDYLTRLAFCRRMLRMYREDPQFFNKILWTTLKKRTDT</sequence>
<reference evidence="2" key="1">
    <citation type="submission" date="2022-03" db="EMBL/GenBank/DDBJ databases">
        <authorList>
            <person name="Tunstrom K."/>
        </authorList>
    </citation>
    <scope>NUCLEOTIDE SEQUENCE</scope>
</reference>
<dbReference type="InterPro" id="IPR005471">
    <property type="entry name" value="Tscrpt_reg_IclR_N"/>
</dbReference>
<dbReference type="Pfam" id="PF09339">
    <property type="entry name" value="HTH_IclR"/>
    <property type="match status" value="1"/>
</dbReference>
<gene>
    <name evidence="2" type="ORF">EEDITHA_LOCUS10388</name>
</gene>
<organism evidence="2 3">
    <name type="scientific">Euphydryas editha</name>
    <name type="common">Edith's checkerspot</name>
    <dbReference type="NCBI Taxonomy" id="104508"/>
    <lineage>
        <taxon>Eukaryota</taxon>
        <taxon>Metazoa</taxon>
        <taxon>Ecdysozoa</taxon>
        <taxon>Arthropoda</taxon>
        <taxon>Hexapoda</taxon>
        <taxon>Insecta</taxon>
        <taxon>Pterygota</taxon>
        <taxon>Neoptera</taxon>
        <taxon>Endopterygota</taxon>
        <taxon>Lepidoptera</taxon>
        <taxon>Glossata</taxon>
        <taxon>Ditrysia</taxon>
        <taxon>Papilionoidea</taxon>
        <taxon>Nymphalidae</taxon>
        <taxon>Nymphalinae</taxon>
        <taxon>Euphydryas</taxon>
    </lineage>
</organism>
<dbReference type="PANTHER" id="PTHR47326:SF1">
    <property type="entry name" value="HTH PSQ-TYPE DOMAIN-CONTAINING PROTEIN"/>
    <property type="match status" value="1"/>
</dbReference>
<dbReference type="GO" id="GO:0006355">
    <property type="term" value="P:regulation of DNA-templated transcription"/>
    <property type="evidence" value="ECO:0007669"/>
    <property type="project" value="InterPro"/>
</dbReference>
<feature type="domain" description="HTH iclR-type" evidence="1">
    <location>
        <begin position="38"/>
        <end position="70"/>
    </location>
</feature>
<dbReference type="InterPro" id="IPR036388">
    <property type="entry name" value="WH-like_DNA-bd_sf"/>
</dbReference>
<proteinExistence type="predicted"/>
<evidence type="ECO:0000313" key="2">
    <source>
        <dbReference type="EMBL" id="CAH2094861.1"/>
    </source>
</evidence>
<name>A0AAU9U5R1_EUPED</name>